<name>A0A098S349_9BACT</name>
<gene>
    <name evidence="2" type="ORF">IX84_20085</name>
</gene>
<feature type="domain" description="HTH cro/C1-type" evidence="1">
    <location>
        <begin position="21"/>
        <end position="61"/>
    </location>
</feature>
<sequence length="67" mass="7778">MRRYNRIKAVLADKQKSSKWLAEEVGRSRATVSRWCSNHVQPPLEVLYEVADALEVDVRELLVPNKK</sequence>
<dbReference type="PROSITE" id="PS50943">
    <property type="entry name" value="HTH_CROC1"/>
    <property type="match status" value="1"/>
</dbReference>
<dbReference type="InterPro" id="IPR001387">
    <property type="entry name" value="Cro/C1-type_HTH"/>
</dbReference>
<dbReference type="Pfam" id="PF13443">
    <property type="entry name" value="HTH_26"/>
    <property type="match status" value="1"/>
</dbReference>
<dbReference type="STRING" id="1524460.IX84_20085"/>
<dbReference type="CDD" id="cd00093">
    <property type="entry name" value="HTH_XRE"/>
    <property type="match status" value="1"/>
</dbReference>
<reference evidence="2 3" key="1">
    <citation type="journal article" date="2014" name="Int. J. Syst. Evol. Microbiol.">
        <title>Phaeodactylibacter xiamenensis gen. nov., sp. nov., a member of the family Saprospiraceae isolated from the marine alga Phaeodactylum tricornutum.</title>
        <authorList>
            <person name="Chen Z.Jr."/>
            <person name="Lei X."/>
            <person name="Lai Q."/>
            <person name="Li Y."/>
            <person name="Zhang B."/>
            <person name="Zhang J."/>
            <person name="Zhang H."/>
            <person name="Yang L."/>
            <person name="Zheng W."/>
            <person name="Tian Y."/>
            <person name="Yu Z."/>
            <person name="Xu H.Jr."/>
            <person name="Zheng T."/>
        </authorList>
    </citation>
    <scope>NUCLEOTIDE SEQUENCE [LARGE SCALE GENOMIC DNA]</scope>
    <source>
        <strain evidence="2 3">KD52</strain>
    </source>
</reference>
<dbReference type="Gene3D" id="1.10.260.40">
    <property type="entry name" value="lambda repressor-like DNA-binding domains"/>
    <property type="match status" value="1"/>
</dbReference>
<comment type="caution">
    <text evidence="2">The sequence shown here is derived from an EMBL/GenBank/DDBJ whole genome shotgun (WGS) entry which is preliminary data.</text>
</comment>
<evidence type="ECO:0000313" key="2">
    <source>
        <dbReference type="EMBL" id="KGE86764.1"/>
    </source>
</evidence>
<dbReference type="SUPFAM" id="SSF47413">
    <property type="entry name" value="lambda repressor-like DNA-binding domains"/>
    <property type="match status" value="1"/>
</dbReference>
<dbReference type="RefSeq" id="WP_044224416.1">
    <property type="nucleotide sequence ID" value="NZ_JBKAGJ010000064.1"/>
</dbReference>
<dbReference type="Proteomes" id="UP000029736">
    <property type="component" value="Unassembled WGS sequence"/>
</dbReference>
<evidence type="ECO:0000259" key="1">
    <source>
        <dbReference type="PROSITE" id="PS50943"/>
    </source>
</evidence>
<dbReference type="EMBL" id="JPOS01000075">
    <property type="protein sequence ID" value="KGE86764.1"/>
    <property type="molecule type" value="Genomic_DNA"/>
</dbReference>
<dbReference type="GO" id="GO:0003677">
    <property type="term" value="F:DNA binding"/>
    <property type="evidence" value="ECO:0007669"/>
    <property type="project" value="InterPro"/>
</dbReference>
<organism evidence="2 3">
    <name type="scientific">Phaeodactylibacter xiamenensis</name>
    <dbReference type="NCBI Taxonomy" id="1524460"/>
    <lineage>
        <taxon>Bacteria</taxon>
        <taxon>Pseudomonadati</taxon>
        <taxon>Bacteroidota</taxon>
        <taxon>Saprospiria</taxon>
        <taxon>Saprospirales</taxon>
        <taxon>Haliscomenobacteraceae</taxon>
        <taxon>Phaeodactylibacter</taxon>
    </lineage>
</organism>
<proteinExistence type="predicted"/>
<protein>
    <recommendedName>
        <fullName evidence="1">HTH cro/C1-type domain-containing protein</fullName>
    </recommendedName>
</protein>
<dbReference type="SMART" id="SM00530">
    <property type="entry name" value="HTH_XRE"/>
    <property type="match status" value="1"/>
</dbReference>
<dbReference type="AlphaFoldDB" id="A0A098S349"/>
<evidence type="ECO:0000313" key="3">
    <source>
        <dbReference type="Proteomes" id="UP000029736"/>
    </source>
</evidence>
<keyword evidence="3" id="KW-1185">Reference proteome</keyword>
<dbReference type="InterPro" id="IPR010982">
    <property type="entry name" value="Lambda_DNA-bd_dom_sf"/>
</dbReference>
<dbReference type="OrthoDB" id="7865033at2"/>
<accession>A0A098S349</accession>